<keyword evidence="2" id="KW-1185">Reference proteome</keyword>
<proteinExistence type="predicted"/>
<reference evidence="1 2" key="1">
    <citation type="submission" date="2019-11" db="EMBL/GenBank/DDBJ databases">
        <title>Acidiferrimicrobium australis gen. nov., sp. nov., an acidophilic and obligately heterotrophic, member of the Actinobacteria that catalyses dissimilatory oxido- reduction of iron isolated from metal-rich acidic water in Chile.</title>
        <authorList>
            <person name="Gonzalez D."/>
            <person name="Huber K."/>
            <person name="Hedrich S."/>
            <person name="Rojas-Villalobos C."/>
            <person name="Quatrini R."/>
            <person name="Dinamarca M.A."/>
            <person name="Schwarz A."/>
            <person name="Canales C."/>
            <person name="Nancucheo I."/>
        </authorList>
    </citation>
    <scope>NUCLEOTIDE SEQUENCE [LARGE SCALE GENOMIC DNA]</scope>
    <source>
        <strain evidence="1 2">USS-CCA1</strain>
    </source>
</reference>
<protein>
    <submittedName>
        <fullName evidence="1">Uncharacterized protein</fullName>
    </submittedName>
</protein>
<accession>A0ABW9QU89</accession>
<dbReference type="Proteomes" id="UP000437736">
    <property type="component" value="Unassembled WGS sequence"/>
</dbReference>
<comment type="caution">
    <text evidence="1">The sequence shown here is derived from an EMBL/GenBank/DDBJ whole genome shotgun (WGS) entry which is preliminary data.</text>
</comment>
<evidence type="ECO:0000313" key="2">
    <source>
        <dbReference type="Proteomes" id="UP000437736"/>
    </source>
</evidence>
<evidence type="ECO:0000313" key="1">
    <source>
        <dbReference type="EMBL" id="MST33247.1"/>
    </source>
</evidence>
<organism evidence="1 2">
    <name type="scientific">Acidiferrimicrobium australe</name>
    <dbReference type="NCBI Taxonomy" id="2664430"/>
    <lineage>
        <taxon>Bacteria</taxon>
        <taxon>Bacillati</taxon>
        <taxon>Actinomycetota</taxon>
        <taxon>Acidimicrobiia</taxon>
        <taxon>Acidimicrobiales</taxon>
        <taxon>Acidimicrobiaceae</taxon>
        <taxon>Acidiferrimicrobium</taxon>
    </lineage>
</organism>
<gene>
    <name evidence="1" type="ORF">GHK86_11010</name>
</gene>
<dbReference type="EMBL" id="WJHE01000534">
    <property type="protein sequence ID" value="MST33247.1"/>
    <property type="molecule type" value="Genomic_DNA"/>
</dbReference>
<sequence>MSTATAPITKPIAPVSRAVLRPVDPGNDASCAHCGEPVKFAARHQRRQVIANVYVNARWNRVEHFHEDCYEAAGAPYGGITESSEPLPRRRAG</sequence>
<name>A0ABW9QU89_9ACTN</name>